<dbReference type="EMBL" id="AKAU01000223">
    <property type="protein sequence ID" value="EIM95882.1"/>
    <property type="molecule type" value="Genomic_DNA"/>
</dbReference>
<evidence type="ECO:0000313" key="2">
    <source>
        <dbReference type="EMBL" id="AUT70758.1"/>
    </source>
</evidence>
<reference evidence="3 4" key="1">
    <citation type="journal article" date="2012" name="J. Bacteriol.">
        <title>Draft Genome Sequence of the Soil Bacterium Burkholderia terrae Strain BS001, Which Interacts with Fungal Surface Structures.</title>
        <authorList>
            <person name="Nazir R."/>
            <person name="Hansen M.A."/>
            <person name="Sorensen S."/>
            <person name="van Elsas J.D."/>
        </authorList>
    </citation>
    <scope>NUCLEOTIDE SEQUENCE [LARGE SCALE GENOMIC DNA]</scope>
    <source>
        <strain evidence="3 4">BS001</strain>
    </source>
</reference>
<dbReference type="GeneID" id="55530701"/>
<evidence type="ECO:0000256" key="1">
    <source>
        <dbReference type="SAM" id="MobiDB-lite"/>
    </source>
</evidence>
<reference evidence="2 5" key="2">
    <citation type="submission" date="2018-01" db="EMBL/GenBank/DDBJ databases">
        <title>Species boundaries and ecological features among Paraburkholderia terrae DSMZ17804T, P. hospita DSMZ17164T and P. caribensis DSMZ13236T.</title>
        <authorList>
            <person name="Pratama A.A."/>
        </authorList>
    </citation>
    <scope>NUCLEOTIDE SEQUENCE [LARGE SCALE GENOMIC DNA]</scope>
    <source>
        <strain evidence="2 5">DSM 17164</strain>
    </source>
</reference>
<sequence length="67" mass="7156">MNDPHPSKDLFFERLGALADAMIAAYGKDFAMGALVLAARFVAEGRQPADTSPGMNYQGESRRGVAP</sequence>
<keyword evidence="4" id="KW-1185">Reference proteome</keyword>
<accession>A0AAJ4W1S0</accession>
<evidence type="ECO:0000313" key="5">
    <source>
        <dbReference type="Proteomes" id="UP000236649"/>
    </source>
</evidence>
<evidence type="ECO:0000313" key="3">
    <source>
        <dbReference type="EMBL" id="EIM95882.1"/>
    </source>
</evidence>
<dbReference type="EMBL" id="CP026106">
    <property type="protein sequence ID" value="AUT70758.1"/>
    <property type="molecule type" value="Genomic_DNA"/>
</dbReference>
<gene>
    <name evidence="2" type="ORF">C2L64_20500</name>
    <name evidence="3" type="ORF">WQE_37022</name>
</gene>
<evidence type="ECO:0000313" key="4">
    <source>
        <dbReference type="Proteomes" id="UP000004980"/>
    </source>
</evidence>
<name>A0AAJ4W1S0_9BURK</name>
<dbReference type="Proteomes" id="UP000004980">
    <property type="component" value="Unassembled WGS sequence"/>
</dbReference>
<feature type="compositionally biased region" description="Polar residues" evidence="1">
    <location>
        <begin position="49"/>
        <end position="59"/>
    </location>
</feature>
<dbReference type="Proteomes" id="UP000236649">
    <property type="component" value="Chromosome 2"/>
</dbReference>
<feature type="region of interest" description="Disordered" evidence="1">
    <location>
        <begin position="47"/>
        <end position="67"/>
    </location>
</feature>
<dbReference type="AlphaFoldDB" id="A0AAJ4W1S0"/>
<dbReference type="KEGG" id="phs:C2L64_20500"/>
<proteinExistence type="predicted"/>
<protein>
    <submittedName>
        <fullName evidence="2">Uncharacterized protein</fullName>
    </submittedName>
</protein>
<organism evidence="2 5">
    <name type="scientific">Paraburkholderia hospita</name>
    <dbReference type="NCBI Taxonomy" id="169430"/>
    <lineage>
        <taxon>Bacteria</taxon>
        <taxon>Pseudomonadati</taxon>
        <taxon>Pseudomonadota</taxon>
        <taxon>Betaproteobacteria</taxon>
        <taxon>Burkholderiales</taxon>
        <taxon>Burkholderiaceae</taxon>
        <taxon>Paraburkholderia</taxon>
    </lineage>
</organism>
<dbReference type="RefSeq" id="WP_007590206.1">
    <property type="nucleotide sequence ID" value="NZ_AKAU01000223.1"/>
</dbReference>